<dbReference type="Gene3D" id="3.40.50.720">
    <property type="entry name" value="NAD(P)-binding Rossmann-like Domain"/>
    <property type="match status" value="1"/>
</dbReference>
<dbReference type="STRING" id="512763.DC20_15155"/>
<keyword evidence="4" id="KW-1185">Reference proteome</keyword>
<dbReference type="KEGG" id="rti:DC20_15155"/>
<dbReference type="GO" id="GO:0006571">
    <property type="term" value="P:tyrosine biosynthetic process"/>
    <property type="evidence" value="ECO:0007669"/>
    <property type="project" value="InterPro"/>
</dbReference>
<dbReference type="RefSeq" id="WP_062544606.1">
    <property type="nucleotide sequence ID" value="NZ_CP012643.1"/>
</dbReference>
<dbReference type="PROSITE" id="PS51176">
    <property type="entry name" value="PDH_ADH"/>
    <property type="match status" value="1"/>
</dbReference>
<gene>
    <name evidence="3" type="ORF">DC20_15155</name>
</gene>
<dbReference type="SUPFAM" id="SSF51735">
    <property type="entry name" value="NAD(P)-binding Rossmann-fold domains"/>
    <property type="match status" value="1"/>
</dbReference>
<dbReference type="FunFam" id="3.40.50.720:FF:000208">
    <property type="entry name" value="Prephenate dehydrogenase"/>
    <property type="match status" value="1"/>
</dbReference>
<dbReference type="GO" id="GO:0008977">
    <property type="term" value="F:prephenate dehydrogenase (NAD+) activity"/>
    <property type="evidence" value="ECO:0007669"/>
    <property type="project" value="InterPro"/>
</dbReference>
<feature type="domain" description="Prephenate/arogenate dehydrogenase" evidence="2">
    <location>
        <begin position="2"/>
        <end position="288"/>
    </location>
</feature>
<dbReference type="Proteomes" id="UP000061382">
    <property type="component" value="Chromosome"/>
</dbReference>
<dbReference type="Pfam" id="PF02153">
    <property type="entry name" value="PDH_N"/>
    <property type="match status" value="1"/>
</dbReference>
<keyword evidence="1" id="KW-0560">Oxidoreductase</keyword>
<proteinExistence type="predicted"/>
<evidence type="ECO:0000259" key="2">
    <source>
        <dbReference type="PROSITE" id="PS51176"/>
    </source>
</evidence>
<dbReference type="InterPro" id="IPR046826">
    <property type="entry name" value="PDH_N"/>
</dbReference>
<dbReference type="PANTHER" id="PTHR21363">
    <property type="entry name" value="PREPHENATE DEHYDROGENASE"/>
    <property type="match status" value="1"/>
</dbReference>
<dbReference type="PATRIC" id="fig|512763.3.peg.3334"/>
<protein>
    <submittedName>
        <fullName evidence="3">Prephenate dehydrogenase</fullName>
    </submittedName>
</protein>
<evidence type="ECO:0000256" key="1">
    <source>
        <dbReference type="ARBA" id="ARBA00023002"/>
    </source>
</evidence>
<dbReference type="InterPro" id="IPR046825">
    <property type="entry name" value="PDH_C"/>
</dbReference>
<dbReference type="PANTHER" id="PTHR21363:SF0">
    <property type="entry name" value="PREPHENATE DEHYDROGENASE [NADP(+)]"/>
    <property type="match status" value="1"/>
</dbReference>
<dbReference type="GO" id="GO:0004665">
    <property type="term" value="F:prephenate dehydrogenase (NADP+) activity"/>
    <property type="evidence" value="ECO:0007669"/>
    <property type="project" value="InterPro"/>
</dbReference>
<dbReference type="Gene3D" id="1.10.3660.10">
    <property type="entry name" value="6-phosphogluconate dehydrogenase C-terminal like domain"/>
    <property type="match status" value="1"/>
</dbReference>
<dbReference type="InterPro" id="IPR036291">
    <property type="entry name" value="NAD(P)-bd_dom_sf"/>
</dbReference>
<sequence>MNTITIIGTGLIGGSAALDLRKAGFAKELIGVDQNPENAAQAVELGLVDRVLPLQEAVAISDLVLVAIPVTAIQKLLPSLLDIVPPQTVVIDLGSTKTLLCEAVREHPNRAQFVAAHPIAGTENSGPTAALEGLYQGKMNIICEKELSSAHALSSAEEVFSLLGLKTIYMQPEEHDKHVAYVSHLSHVSSFLLGLTVLDVEKDERNIFTLAGSGFASTVRLAKSSPDMWAPIFEQNAHFLSHALEEYIKHLQHFQQCLQTGQTDQLYQMMQQANQIRPVLDGIAQVSPVK</sequence>
<reference evidence="3 4" key="1">
    <citation type="submission" date="2015-08" db="EMBL/GenBank/DDBJ databases">
        <title>Complete genome sequence of Rufibacter tibetensis strain 1351t, a radiation-resistant bacterium from tibet plateau.</title>
        <authorList>
            <person name="Dai J."/>
        </authorList>
    </citation>
    <scope>NUCLEOTIDE SEQUENCE [LARGE SCALE GENOMIC DNA]</scope>
    <source>
        <strain evidence="3 4">1351</strain>
    </source>
</reference>
<organism evidence="3 4">
    <name type="scientific">Rufibacter tibetensis</name>
    <dbReference type="NCBI Taxonomy" id="512763"/>
    <lineage>
        <taxon>Bacteria</taxon>
        <taxon>Pseudomonadati</taxon>
        <taxon>Bacteroidota</taxon>
        <taxon>Cytophagia</taxon>
        <taxon>Cytophagales</taxon>
        <taxon>Hymenobacteraceae</taxon>
        <taxon>Rufibacter</taxon>
    </lineage>
</organism>
<dbReference type="GO" id="GO:0070403">
    <property type="term" value="F:NAD+ binding"/>
    <property type="evidence" value="ECO:0007669"/>
    <property type="project" value="InterPro"/>
</dbReference>
<dbReference type="Pfam" id="PF20463">
    <property type="entry name" value="PDH_C"/>
    <property type="match status" value="1"/>
</dbReference>
<dbReference type="InterPro" id="IPR008927">
    <property type="entry name" value="6-PGluconate_DH-like_C_sf"/>
</dbReference>
<dbReference type="SUPFAM" id="SSF48179">
    <property type="entry name" value="6-phosphogluconate dehydrogenase C-terminal domain-like"/>
    <property type="match status" value="1"/>
</dbReference>
<dbReference type="NCBIfam" id="NF006307">
    <property type="entry name" value="PRK08507.1"/>
    <property type="match status" value="1"/>
</dbReference>
<dbReference type="OrthoDB" id="9802008at2"/>
<dbReference type="InterPro" id="IPR050812">
    <property type="entry name" value="Preph/Arog_dehydrog"/>
</dbReference>
<dbReference type="EMBL" id="CP012643">
    <property type="protein sequence ID" value="ALJ00065.1"/>
    <property type="molecule type" value="Genomic_DNA"/>
</dbReference>
<dbReference type="InterPro" id="IPR003099">
    <property type="entry name" value="Prephen_DH"/>
</dbReference>
<name>A0A0N7HWS5_9BACT</name>
<dbReference type="AlphaFoldDB" id="A0A0N7HWS5"/>
<evidence type="ECO:0000313" key="4">
    <source>
        <dbReference type="Proteomes" id="UP000061382"/>
    </source>
</evidence>
<accession>A0A0N7HWS5</accession>
<evidence type="ECO:0000313" key="3">
    <source>
        <dbReference type="EMBL" id="ALJ00065.1"/>
    </source>
</evidence>